<accession>A0AA38HHI7</accession>
<dbReference type="InterPro" id="IPR010770">
    <property type="entry name" value="Ecd"/>
</dbReference>
<comment type="caution">
    <text evidence="2">The sequence shown here is derived from an EMBL/GenBank/DDBJ whole genome shotgun (WGS) entry which is preliminary data.</text>
</comment>
<dbReference type="PANTHER" id="PTHR13060:SF0">
    <property type="entry name" value="PROTEIN ECDYSONELESS HOMOLOG"/>
    <property type="match status" value="1"/>
</dbReference>
<name>A0AA38HHI7_9CUCU</name>
<evidence type="ECO:0000256" key="1">
    <source>
        <dbReference type="SAM" id="MobiDB-lite"/>
    </source>
</evidence>
<dbReference type="EMBL" id="JALNTZ010002241">
    <property type="protein sequence ID" value="KAJ3619188.1"/>
    <property type="molecule type" value="Genomic_DNA"/>
</dbReference>
<feature type="region of interest" description="Disordered" evidence="1">
    <location>
        <begin position="523"/>
        <end position="542"/>
    </location>
</feature>
<evidence type="ECO:0000313" key="3">
    <source>
        <dbReference type="Proteomes" id="UP001168821"/>
    </source>
</evidence>
<sequence>MMAQYYQELQPNLSRVLWHHDPFNLSIKSFQDLASVKTNCFYLEGSTYFGDNINDEWFIVFLLFELTKLHQELVISVFDSDGEFILIEAAHHLPSWLQPDTSKNRVFISDGRLHIIPFPTTIEELTHLPAIFPSINEAINLIRNPAVRTLASEAIQEAILSHLAESELQMKDSLHFVNCFLPKAIINLLDKEEQLISKAVEAFCHKDPTDVKLEGDLFLKVKMTKCMYAQLDSQKCPLPASVSALISMNSQEIRLAHSMGMKITYGFEILYSRGPRMGPSKNNATFESAAFDAFLKYLEDRGYFKGELKGSKLHTKLLNSANSYFREFLRANLPRKPRDLEPSLSQVDVSQPCEKGHLRIEELSPGSSNSWLEISPQQLNALWEKRLASIFPKLHCLSTFTANYVEPTENIDEPNKQKIVDCLRSLLEFDNSYTNSNDELLTDEDILDENCSDDFSSSEIRQYYEAMDAELETTNLSKSFLKTGDILAGHSYEDEETDLNFNLVKNFFESYSSQQGDSGPVGNLLSSLGFLPPPDDPSSNLD</sequence>
<dbReference type="Pfam" id="PF07093">
    <property type="entry name" value="SGT1"/>
    <property type="match status" value="1"/>
</dbReference>
<dbReference type="AlphaFoldDB" id="A0AA38HHI7"/>
<dbReference type="PANTHER" id="PTHR13060">
    <property type="entry name" value="SGT1 PROTEIN HSGT1 SUPPRESSOR OF GCR2"/>
    <property type="match status" value="1"/>
</dbReference>
<organism evidence="2 3">
    <name type="scientific">Zophobas morio</name>
    <dbReference type="NCBI Taxonomy" id="2755281"/>
    <lineage>
        <taxon>Eukaryota</taxon>
        <taxon>Metazoa</taxon>
        <taxon>Ecdysozoa</taxon>
        <taxon>Arthropoda</taxon>
        <taxon>Hexapoda</taxon>
        <taxon>Insecta</taxon>
        <taxon>Pterygota</taxon>
        <taxon>Neoptera</taxon>
        <taxon>Endopterygota</taxon>
        <taxon>Coleoptera</taxon>
        <taxon>Polyphaga</taxon>
        <taxon>Cucujiformia</taxon>
        <taxon>Tenebrionidae</taxon>
        <taxon>Zophobas</taxon>
    </lineage>
</organism>
<protein>
    <submittedName>
        <fullName evidence="2">Uncharacterized protein</fullName>
    </submittedName>
</protein>
<proteinExistence type="predicted"/>
<dbReference type="GO" id="GO:0005634">
    <property type="term" value="C:nucleus"/>
    <property type="evidence" value="ECO:0007669"/>
    <property type="project" value="TreeGrafter"/>
</dbReference>
<keyword evidence="3" id="KW-1185">Reference proteome</keyword>
<reference evidence="2" key="1">
    <citation type="journal article" date="2023" name="G3 (Bethesda)">
        <title>Whole genome assemblies of Zophobas morio and Tenebrio molitor.</title>
        <authorList>
            <person name="Kaur S."/>
            <person name="Stinson S.A."/>
            <person name="diCenzo G.C."/>
        </authorList>
    </citation>
    <scope>NUCLEOTIDE SEQUENCE</scope>
    <source>
        <strain evidence="2">QUZm001</strain>
    </source>
</reference>
<dbReference type="Proteomes" id="UP001168821">
    <property type="component" value="Unassembled WGS sequence"/>
</dbReference>
<gene>
    <name evidence="2" type="ORF">Zmor_008736</name>
</gene>
<evidence type="ECO:0000313" key="2">
    <source>
        <dbReference type="EMBL" id="KAJ3619188.1"/>
    </source>
</evidence>